<dbReference type="RefSeq" id="WP_340367589.1">
    <property type="nucleotide sequence ID" value="NZ_JBBKZV010000036.1"/>
</dbReference>
<dbReference type="InterPro" id="IPR004360">
    <property type="entry name" value="Glyas_Fos-R_dOase_dom"/>
</dbReference>
<protein>
    <submittedName>
        <fullName evidence="2">VOC family protein</fullName>
    </submittedName>
</protein>
<dbReference type="PANTHER" id="PTHR36503:SF3">
    <property type="entry name" value="BLR0126 PROTEIN"/>
    <property type="match status" value="1"/>
</dbReference>
<feature type="domain" description="VOC" evidence="1">
    <location>
        <begin position="19"/>
        <end position="130"/>
    </location>
</feature>
<sequence>MPLPSQSAQVGPPTVRIVGLSAVTLATHDMARALRFYLALGFAMRYGGERASFSSLEGGNVRLNLTTEGSDRHWSWWGRLIFYVSDVDALHRQALACGLRPDSDPRDASWEERYFHITDPDGHELSFAVPLHDSTAPGDAS</sequence>
<name>A0ABU8WAY2_9BURK</name>
<evidence type="ECO:0000259" key="1">
    <source>
        <dbReference type="PROSITE" id="PS51819"/>
    </source>
</evidence>
<dbReference type="InterPro" id="IPR029068">
    <property type="entry name" value="Glyas_Bleomycin-R_OHBP_Dase"/>
</dbReference>
<comment type="caution">
    <text evidence="2">The sequence shown here is derived from an EMBL/GenBank/DDBJ whole genome shotgun (WGS) entry which is preliminary data.</text>
</comment>
<dbReference type="SUPFAM" id="SSF54593">
    <property type="entry name" value="Glyoxalase/Bleomycin resistance protein/Dihydroxybiphenyl dioxygenase"/>
    <property type="match status" value="1"/>
</dbReference>
<dbReference type="Pfam" id="PF00903">
    <property type="entry name" value="Glyoxalase"/>
    <property type="match status" value="1"/>
</dbReference>
<reference evidence="2 3" key="1">
    <citation type="submission" date="2024-03" db="EMBL/GenBank/DDBJ databases">
        <title>Novel species of the genus Variovorax.</title>
        <authorList>
            <person name="Liu Q."/>
            <person name="Xin Y.-H."/>
        </authorList>
    </citation>
    <scope>NUCLEOTIDE SEQUENCE [LARGE SCALE GENOMIC DNA]</scope>
    <source>
        <strain evidence="2 3">KACC 18501</strain>
    </source>
</reference>
<organism evidence="2 3">
    <name type="scientific">Variovorax humicola</name>
    <dbReference type="NCBI Taxonomy" id="1769758"/>
    <lineage>
        <taxon>Bacteria</taxon>
        <taxon>Pseudomonadati</taxon>
        <taxon>Pseudomonadota</taxon>
        <taxon>Betaproteobacteria</taxon>
        <taxon>Burkholderiales</taxon>
        <taxon>Comamonadaceae</taxon>
        <taxon>Variovorax</taxon>
    </lineage>
</organism>
<dbReference type="PROSITE" id="PS51819">
    <property type="entry name" value="VOC"/>
    <property type="match status" value="1"/>
</dbReference>
<evidence type="ECO:0000313" key="3">
    <source>
        <dbReference type="Proteomes" id="UP001363010"/>
    </source>
</evidence>
<dbReference type="PANTHER" id="PTHR36503">
    <property type="entry name" value="BLR2520 PROTEIN"/>
    <property type="match status" value="1"/>
</dbReference>
<proteinExistence type="predicted"/>
<evidence type="ECO:0000313" key="2">
    <source>
        <dbReference type="EMBL" id="MEJ8826552.1"/>
    </source>
</evidence>
<keyword evidence="3" id="KW-1185">Reference proteome</keyword>
<dbReference type="Proteomes" id="UP001363010">
    <property type="component" value="Unassembled WGS sequence"/>
</dbReference>
<gene>
    <name evidence="2" type="ORF">WKW80_31785</name>
</gene>
<dbReference type="InterPro" id="IPR037523">
    <property type="entry name" value="VOC_core"/>
</dbReference>
<dbReference type="Gene3D" id="3.10.180.10">
    <property type="entry name" value="2,3-Dihydroxybiphenyl 1,2-Dioxygenase, domain 1"/>
    <property type="match status" value="1"/>
</dbReference>
<accession>A0ABU8WAY2</accession>
<dbReference type="EMBL" id="JBBKZV010000036">
    <property type="protein sequence ID" value="MEJ8826552.1"/>
    <property type="molecule type" value="Genomic_DNA"/>
</dbReference>